<reference evidence="2 3" key="1">
    <citation type="journal article" date="2019" name="Int. J. Syst. Evol. Microbiol.">
        <title>The Global Catalogue of Microorganisms (GCM) 10K type strain sequencing project: providing services to taxonomists for standard genome sequencing and annotation.</title>
        <authorList>
            <consortium name="The Broad Institute Genomics Platform"/>
            <consortium name="The Broad Institute Genome Sequencing Center for Infectious Disease"/>
            <person name="Wu L."/>
            <person name="Ma J."/>
        </authorList>
    </citation>
    <scope>NUCLEOTIDE SEQUENCE [LARGE SCALE GENOMIC DNA]</scope>
    <source>
        <strain evidence="2 3">JCM 14718</strain>
    </source>
</reference>
<keyword evidence="3" id="KW-1185">Reference proteome</keyword>
<gene>
    <name evidence="2" type="ORF">GCM10009765_66770</name>
</gene>
<dbReference type="PANTHER" id="PTHR43162:SF1">
    <property type="entry name" value="PRESTALK A DIFFERENTIATION PROTEIN A"/>
    <property type="match status" value="1"/>
</dbReference>
<dbReference type="RefSeq" id="WP_344314174.1">
    <property type="nucleotide sequence ID" value="NZ_BAAANY010000032.1"/>
</dbReference>
<dbReference type="Gene3D" id="3.90.25.10">
    <property type="entry name" value="UDP-galactose 4-epimerase, domain 1"/>
    <property type="match status" value="1"/>
</dbReference>
<evidence type="ECO:0000259" key="1">
    <source>
        <dbReference type="Pfam" id="PF05368"/>
    </source>
</evidence>
<evidence type="ECO:0000313" key="3">
    <source>
        <dbReference type="Proteomes" id="UP001500618"/>
    </source>
</evidence>
<feature type="domain" description="NmrA-like" evidence="1">
    <location>
        <begin position="2"/>
        <end position="235"/>
    </location>
</feature>
<dbReference type="PANTHER" id="PTHR43162">
    <property type="match status" value="1"/>
</dbReference>
<proteinExistence type="predicted"/>
<dbReference type="Proteomes" id="UP001500618">
    <property type="component" value="Unassembled WGS sequence"/>
</dbReference>
<sequence length="275" mass="28891">MTVVIAGATGNVGSEVLRAVLAAGGKARGLVRAEKQLPEGAEVAIGDLNDPASLADAFQGATAAFLLSGYADMTGLLAAVQRAGLERVVLLSGGSAELGDLSNAVSAYMVRSEVAVRESGVPFTILRPSMFMTNTLDWLPQLRESDVVRAAFPDVAAAVLDPADIGAVAATALLNTGHENRTYRLTGPEALTPADRVRILAGILGRDLRFEGLSNEAARAQMTAAMPVEYVDAFFSFYVDGTLDESPVLPTVTDILGRPPRTFREWAQTHAASFS</sequence>
<dbReference type="InterPro" id="IPR008030">
    <property type="entry name" value="NmrA-like"/>
</dbReference>
<evidence type="ECO:0000313" key="2">
    <source>
        <dbReference type="EMBL" id="GAA1707876.1"/>
    </source>
</evidence>
<name>A0ABN2IMA0_9ACTN</name>
<protein>
    <submittedName>
        <fullName evidence="2">NAD(P)H-binding protein</fullName>
    </submittedName>
</protein>
<organism evidence="2 3">
    <name type="scientific">Fodinicola feengrottensis</name>
    <dbReference type="NCBI Taxonomy" id="435914"/>
    <lineage>
        <taxon>Bacteria</taxon>
        <taxon>Bacillati</taxon>
        <taxon>Actinomycetota</taxon>
        <taxon>Actinomycetes</taxon>
        <taxon>Mycobacteriales</taxon>
        <taxon>Fodinicola</taxon>
    </lineage>
</organism>
<dbReference type="SUPFAM" id="SSF51735">
    <property type="entry name" value="NAD(P)-binding Rossmann-fold domains"/>
    <property type="match status" value="1"/>
</dbReference>
<dbReference type="InterPro" id="IPR051604">
    <property type="entry name" value="Ergot_Alk_Oxidoreductase"/>
</dbReference>
<dbReference type="InterPro" id="IPR036291">
    <property type="entry name" value="NAD(P)-bd_dom_sf"/>
</dbReference>
<accession>A0ABN2IMA0</accession>
<comment type="caution">
    <text evidence="2">The sequence shown here is derived from an EMBL/GenBank/DDBJ whole genome shotgun (WGS) entry which is preliminary data.</text>
</comment>
<dbReference type="Gene3D" id="3.40.50.720">
    <property type="entry name" value="NAD(P)-binding Rossmann-like Domain"/>
    <property type="match status" value="1"/>
</dbReference>
<dbReference type="Pfam" id="PF05368">
    <property type="entry name" value="NmrA"/>
    <property type="match status" value="1"/>
</dbReference>
<dbReference type="EMBL" id="BAAANY010000032">
    <property type="protein sequence ID" value="GAA1707876.1"/>
    <property type="molecule type" value="Genomic_DNA"/>
</dbReference>